<dbReference type="EMBL" id="CAADHO010000011">
    <property type="protein sequence ID" value="VFQ46810.1"/>
    <property type="molecule type" value="Genomic_DNA"/>
</dbReference>
<dbReference type="InterPro" id="IPR017946">
    <property type="entry name" value="PLC-like_Pdiesterase_TIM-brl"/>
</dbReference>
<accession>A0A4U8YSB1</accession>
<evidence type="ECO:0000259" key="1">
    <source>
        <dbReference type="PROSITE" id="PS51704"/>
    </source>
</evidence>
<sequence>MRSTLIDKLVEESPDTPVILGHRGVRHAHITENTLEAFEEAFRRGARGIEIDVESTADGKLIVINRWFCKARLGFFPWEKELAELRAAARQEGIEVPLFHDACGFMASRKESIFNVEIKSSHRFICHTARKAVNIIRHHGIDDRVILSSFDLNTLITTRFFHRTIETAYLFRLNDRTVRIEDKKRWRFKINTLLNRSGIKGFLAGADTLHPEITLFPKPGSGEKIWMKGAKLLGKRVNAWTVDEPEEMEKAVAAGVGVVISDKVGGNPSL</sequence>
<keyword evidence="3" id="KW-1185">Reference proteome</keyword>
<dbReference type="PANTHER" id="PTHR46211:SF1">
    <property type="entry name" value="GLYCEROPHOSPHODIESTER PHOSPHODIESTERASE, CYTOPLASMIC"/>
    <property type="match status" value="1"/>
</dbReference>
<dbReference type="InterPro" id="IPR030395">
    <property type="entry name" value="GP_PDE_dom"/>
</dbReference>
<dbReference type="GO" id="GO:0006629">
    <property type="term" value="P:lipid metabolic process"/>
    <property type="evidence" value="ECO:0007669"/>
    <property type="project" value="InterPro"/>
</dbReference>
<gene>
    <name evidence="2" type="ORF">MSL71_44860</name>
</gene>
<evidence type="ECO:0000313" key="3">
    <source>
        <dbReference type="Proteomes" id="UP000507962"/>
    </source>
</evidence>
<dbReference type="Gene3D" id="3.20.20.190">
    <property type="entry name" value="Phosphatidylinositol (PI) phosphodiesterase"/>
    <property type="match status" value="1"/>
</dbReference>
<dbReference type="Proteomes" id="UP000507962">
    <property type="component" value="Unassembled WGS sequence"/>
</dbReference>
<dbReference type="AlphaFoldDB" id="A0A4U8YSB1"/>
<dbReference type="SUPFAM" id="SSF51695">
    <property type="entry name" value="PLC-like phosphodiesterases"/>
    <property type="match status" value="1"/>
</dbReference>
<dbReference type="RefSeq" id="WP_180145287.1">
    <property type="nucleotide sequence ID" value="NZ_CAADHO010000011.1"/>
</dbReference>
<name>A0A4U8YSB1_9BACT</name>
<reference evidence="2 3" key="1">
    <citation type="submission" date="2019-03" db="EMBL/GenBank/DDBJ databases">
        <authorList>
            <person name="Nijsse B."/>
        </authorList>
    </citation>
    <scope>NUCLEOTIDE SEQUENCE [LARGE SCALE GENOMIC DNA]</scope>
    <source>
        <strain evidence="2">Desulfoluna butyratoxydans MSL71</strain>
    </source>
</reference>
<dbReference type="PANTHER" id="PTHR46211">
    <property type="entry name" value="GLYCEROPHOSPHORYL DIESTER PHOSPHODIESTERASE"/>
    <property type="match status" value="1"/>
</dbReference>
<organism evidence="2 3">
    <name type="scientific">Desulfoluna butyratoxydans</name>
    <dbReference type="NCBI Taxonomy" id="231438"/>
    <lineage>
        <taxon>Bacteria</taxon>
        <taxon>Pseudomonadati</taxon>
        <taxon>Thermodesulfobacteriota</taxon>
        <taxon>Desulfobacteria</taxon>
        <taxon>Desulfobacterales</taxon>
        <taxon>Desulfolunaceae</taxon>
        <taxon>Desulfoluna</taxon>
    </lineage>
</organism>
<protein>
    <submittedName>
        <fullName evidence="2">Glycerophosphodiester phosphodiesterase domain</fullName>
    </submittedName>
</protein>
<feature type="domain" description="GP-PDE" evidence="1">
    <location>
        <begin position="17"/>
        <end position="270"/>
    </location>
</feature>
<evidence type="ECO:0000313" key="2">
    <source>
        <dbReference type="EMBL" id="VFQ46810.1"/>
    </source>
</evidence>
<dbReference type="PROSITE" id="PS51704">
    <property type="entry name" value="GP_PDE"/>
    <property type="match status" value="1"/>
</dbReference>
<proteinExistence type="predicted"/>
<dbReference type="GO" id="GO:0008081">
    <property type="term" value="F:phosphoric diester hydrolase activity"/>
    <property type="evidence" value="ECO:0007669"/>
    <property type="project" value="InterPro"/>
</dbReference>
<dbReference type="Pfam" id="PF03009">
    <property type="entry name" value="GDPD"/>
    <property type="match status" value="1"/>
</dbReference>